<feature type="compositionally biased region" description="Low complexity" evidence="8">
    <location>
        <begin position="556"/>
        <end position="568"/>
    </location>
</feature>
<dbReference type="CDD" id="cd06127">
    <property type="entry name" value="DEDDh"/>
    <property type="match status" value="1"/>
</dbReference>
<dbReference type="Pfam" id="PF19833">
    <property type="entry name" value="RecG_dom3_C"/>
    <property type="match status" value="1"/>
</dbReference>
<feature type="region of interest" description="Disordered" evidence="8">
    <location>
        <begin position="392"/>
        <end position="434"/>
    </location>
</feature>
<keyword evidence="12" id="KW-1185">Reference proteome</keyword>
<dbReference type="SUPFAM" id="SSF52540">
    <property type="entry name" value="P-loop containing nucleoside triphosphate hydrolases"/>
    <property type="match status" value="2"/>
</dbReference>
<dbReference type="GO" id="GO:0006281">
    <property type="term" value="P:DNA repair"/>
    <property type="evidence" value="ECO:0007669"/>
    <property type="project" value="UniProtKB-KW"/>
</dbReference>
<comment type="caution">
    <text evidence="11">The sequence shown here is derived from an EMBL/GenBank/DDBJ whole genome shotgun (WGS) entry which is preliminary data.</text>
</comment>
<dbReference type="Proteomes" id="UP001485043">
    <property type="component" value="Unassembled WGS sequence"/>
</dbReference>
<accession>A0AAW1T0I6</accession>
<dbReference type="Pfam" id="PF00270">
    <property type="entry name" value="DEAD"/>
    <property type="match status" value="1"/>
</dbReference>
<dbReference type="Gene3D" id="3.30.420.10">
    <property type="entry name" value="Ribonuclease H-like superfamily/Ribonuclease H"/>
    <property type="match status" value="1"/>
</dbReference>
<dbReference type="EMBL" id="JALJOV010000658">
    <property type="protein sequence ID" value="KAK9862079.1"/>
    <property type="molecule type" value="Genomic_DNA"/>
</dbReference>
<reference evidence="11 12" key="1">
    <citation type="journal article" date="2024" name="Nat. Commun.">
        <title>Phylogenomics reveals the evolutionary origins of lichenization in chlorophyte algae.</title>
        <authorList>
            <person name="Puginier C."/>
            <person name="Libourel C."/>
            <person name="Otte J."/>
            <person name="Skaloud P."/>
            <person name="Haon M."/>
            <person name="Grisel S."/>
            <person name="Petersen M."/>
            <person name="Berrin J.G."/>
            <person name="Delaux P.M."/>
            <person name="Dal Grande F."/>
            <person name="Keller J."/>
        </authorList>
    </citation>
    <scope>NUCLEOTIDE SEQUENCE [LARGE SCALE GENOMIC DNA]</scope>
    <source>
        <strain evidence="11 12">SAG 2523</strain>
    </source>
</reference>
<dbReference type="GO" id="GO:0016787">
    <property type="term" value="F:hydrolase activity"/>
    <property type="evidence" value="ECO:0007669"/>
    <property type="project" value="UniProtKB-KW"/>
</dbReference>
<evidence type="ECO:0000313" key="11">
    <source>
        <dbReference type="EMBL" id="KAK9862079.1"/>
    </source>
</evidence>
<dbReference type="InterPro" id="IPR011545">
    <property type="entry name" value="DEAD/DEAH_box_helicase_dom"/>
</dbReference>
<keyword evidence="6" id="KW-0238">DNA-binding</keyword>
<evidence type="ECO:0000256" key="1">
    <source>
        <dbReference type="ARBA" id="ARBA00022741"/>
    </source>
</evidence>
<dbReference type="InterPro" id="IPR012337">
    <property type="entry name" value="RNaseH-like_sf"/>
</dbReference>
<keyword evidence="5" id="KW-0067">ATP-binding</keyword>
<dbReference type="InterPro" id="IPR045562">
    <property type="entry name" value="RecG_dom3_C"/>
</dbReference>
<evidence type="ECO:0000256" key="8">
    <source>
        <dbReference type="SAM" id="MobiDB-lite"/>
    </source>
</evidence>
<dbReference type="GO" id="GO:0003678">
    <property type="term" value="F:DNA helicase activity"/>
    <property type="evidence" value="ECO:0007669"/>
    <property type="project" value="TreeGrafter"/>
</dbReference>
<evidence type="ECO:0000256" key="4">
    <source>
        <dbReference type="ARBA" id="ARBA00022806"/>
    </source>
</evidence>
<dbReference type="InterPro" id="IPR027417">
    <property type="entry name" value="P-loop_NTPase"/>
</dbReference>
<dbReference type="PROSITE" id="PS51192">
    <property type="entry name" value="HELICASE_ATP_BIND_1"/>
    <property type="match status" value="1"/>
</dbReference>
<name>A0AAW1T0I6_9CHLO</name>
<evidence type="ECO:0000256" key="6">
    <source>
        <dbReference type="ARBA" id="ARBA00023125"/>
    </source>
</evidence>
<evidence type="ECO:0000313" key="12">
    <source>
        <dbReference type="Proteomes" id="UP001485043"/>
    </source>
</evidence>
<evidence type="ECO:0000259" key="10">
    <source>
        <dbReference type="PROSITE" id="PS51194"/>
    </source>
</evidence>
<proteinExistence type="predicted"/>
<keyword evidence="4" id="KW-0347">Helicase</keyword>
<evidence type="ECO:0000256" key="5">
    <source>
        <dbReference type="ARBA" id="ARBA00022840"/>
    </source>
</evidence>
<dbReference type="SUPFAM" id="SSF53098">
    <property type="entry name" value="Ribonuclease H-like"/>
    <property type="match status" value="1"/>
</dbReference>
<evidence type="ECO:0008006" key="13">
    <source>
        <dbReference type="Google" id="ProtNLM"/>
    </source>
</evidence>
<dbReference type="GO" id="GO:0005524">
    <property type="term" value="F:ATP binding"/>
    <property type="evidence" value="ECO:0007669"/>
    <property type="project" value="UniProtKB-KW"/>
</dbReference>
<feature type="domain" description="Helicase ATP-binding" evidence="9">
    <location>
        <begin position="789"/>
        <end position="955"/>
    </location>
</feature>
<evidence type="ECO:0000256" key="2">
    <source>
        <dbReference type="ARBA" id="ARBA00022763"/>
    </source>
</evidence>
<dbReference type="InterPro" id="IPR013520">
    <property type="entry name" value="Ribonucl_H"/>
</dbReference>
<dbReference type="SMART" id="SM00490">
    <property type="entry name" value="HELICc"/>
    <property type="match status" value="1"/>
</dbReference>
<feature type="domain" description="Helicase C-terminal" evidence="10">
    <location>
        <begin position="983"/>
        <end position="1140"/>
    </location>
</feature>
<dbReference type="SMART" id="SM00479">
    <property type="entry name" value="EXOIII"/>
    <property type="match status" value="1"/>
</dbReference>
<dbReference type="Gene3D" id="3.40.50.300">
    <property type="entry name" value="P-loop containing nucleotide triphosphate hydrolases"/>
    <property type="match status" value="2"/>
</dbReference>
<evidence type="ECO:0000256" key="7">
    <source>
        <dbReference type="ARBA" id="ARBA00023204"/>
    </source>
</evidence>
<dbReference type="InterPro" id="IPR001650">
    <property type="entry name" value="Helicase_C-like"/>
</dbReference>
<dbReference type="GO" id="GO:0003677">
    <property type="term" value="F:DNA binding"/>
    <property type="evidence" value="ECO:0007669"/>
    <property type="project" value="UniProtKB-KW"/>
</dbReference>
<keyword evidence="3" id="KW-0378">Hydrolase</keyword>
<dbReference type="InterPro" id="IPR047112">
    <property type="entry name" value="RecG/Mfd"/>
</dbReference>
<dbReference type="Pfam" id="PF00929">
    <property type="entry name" value="RNase_T"/>
    <property type="match status" value="1"/>
</dbReference>
<keyword evidence="7" id="KW-0234">DNA repair</keyword>
<keyword evidence="1" id="KW-0547">Nucleotide-binding</keyword>
<dbReference type="Pfam" id="PF00271">
    <property type="entry name" value="Helicase_C"/>
    <property type="match status" value="1"/>
</dbReference>
<feature type="region of interest" description="Disordered" evidence="8">
    <location>
        <begin position="547"/>
        <end position="569"/>
    </location>
</feature>
<evidence type="ECO:0000259" key="9">
    <source>
        <dbReference type="PROSITE" id="PS51192"/>
    </source>
</evidence>
<dbReference type="InterPro" id="IPR014001">
    <property type="entry name" value="Helicase_ATP-bd"/>
</dbReference>
<gene>
    <name evidence="11" type="ORF">WJX84_006108</name>
</gene>
<evidence type="ECO:0000256" key="3">
    <source>
        <dbReference type="ARBA" id="ARBA00022801"/>
    </source>
</evidence>
<sequence length="1229" mass="133109">MEHRGLLPVAGATYLGKRMRPLSRLQTFRLKCSATLQRRESSSSAHEQLLRGILYEKGRGCTNAQGASSTFNQFLVSRLQDVIKSHSRLGGELEKAKEYPTWYPEQRDQYLTRLALQLGQLSSPQTAGIPPSKASTPGLASKAAMRQAPGVAGDGARPSLGLTAEAEDKFLRALPARKLSANPPIIYFDLETTSYGMITEIAAVKGNQSYSTLVNIYPNQVSGRITQLTGIRTSDVWDRRLPQLTGALQGFLDFVENVSEGELPLFIAHNGLRFDVPVLLSSFRRAELSFPLDSHFLDTLPLAQLVLPKNSEKHPHGPKNHRQPTLKDFFAIPGNTAHRALADALVLQSLSKHLLDLAFANPKTGSLEAVMDALKTSSGRIGDLSAGLAHQEELEKGGQSQPKKSAAQRKPMTPSRPPRSALDSQETGAASDEVNVQREALSEHLAAWQEVMDDASLVRPVLGTPVSKARKWLTDVQRKQLTEADFELLADVLQHYPRDYKDFQGVPSPGQNATLYGRVITSEAHTGWQTHWVDTIVEVDKPAPLQEEVEDRRQSHAQASSAAPGGAPEFSEPDIRYVLVQSWRRGGKGNWIVNQLAAELCAGTSVVITGQLPLQPKEDGLWKMGDKATITALGEAAAGAGGQQELPTQGMIVPVYPARTPVNSDLWPRIHTRLLDALADVDDGELDALPAEFRNAHGCMGFLEAVRAMHDPKDLELQEMARCRLAFEELFLLQLKLLLQREVLRAPRSEADIEGIRIQSLDWMQEGLSKLPFKLTAAQDTALSEVLADLAMPVPMMRLLQGDVGSGKTAVAFLALLAAAGSGYQSVLMAPTEVLADQHLGNLEKLVQELPCGMQPKVALLKSSMKAKAKNAVKEGLASGDIQIGIGTHSLIGDAIDFKNLGLAIVDEQHRFGVEQRAKLYGKASPTPHVLTMTATPIPRTLALVAHGDMALSALNQLPPGRIPTSTHVLRDGKGSRSKVSKAIKQELADGGRVFIICPLREESQAEGMAAVKAAEAVFKELQESGDLGDGVAAGLLHGKLAGEEKTAALQAFSSGEKPVLVSTSVVEVGVDVPAASVMVVWDADRFGLAQLHQFRGRVGRGTRPSTCFLLTRGGAPSVKRLSIMERSHDGFQIAEADLEHRGHGDLLGKRQSGRDEVMGLKAARLPADKEILELARAAATAFLNEKGLNPANWPRALLATLRERALPDLDLHTLPSLSLLSQQPSDRP</sequence>
<dbReference type="PANTHER" id="PTHR47964:SF1">
    <property type="entry name" value="ATP-DEPENDENT DNA HELICASE HOMOLOG RECG, CHLOROPLASTIC"/>
    <property type="match status" value="1"/>
</dbReference>
<dbReference type="PANTHER" id="PTHR47964">
    <property type="entry name" value="ATP-DEPENDENT DNA HELICASE HOMOLOG RECG, CHLOROPLASTIC"/>
    <property type="match status" value="1"/>
</dbReference>
<dbReference type="InterPro" id="IPR036397">
    <property type="entry name" value="RNaseH_sf"/>
</dbReference>
<dbReference type="PROSITE" id="PS51194">
    <property type="entry name" value="HELICASE_CTER"/>
    <property type="match status" value="1"/>
</dbReference>
<keyword evidence="2" id="KW-0227">DNA damage</keyword>
<organism evidence="11 12">
    <name type="scientific">Apatococcus fuscideae</name>
    <dbReference type="NCBI Taxonomy" id="2026836"/>
    <lineage>
        <taxon>Eukaryota</taxon>
        <taxon>Viridiplantae</taxon>
        <taxon>Chlorophyta</taxon>
        <taxon>core chlorophytes</taxon>
        <taxon>Trebouxiophyceae</taxon>
        <taxon>Chlorellales</taxon>
        <taxon>Chlorellaceae</taxon>
        <taxon>Apatococcus</taxon>
    </lineage>
</organism>
<dbReference type="SMART" id="SM00487">
    <property type="entry name" value="DEXDc"/>
    <property type="match status" value="1"/>
</dbReference>
<dbReference type="AlphaFoldDB" id="A0AAW1T0I6"/>
<protein>
    <recommendedName>
        <fullName evidence="13">DNA helicase</fullName>
    </recommendedName>
</protein>